<proteinExistence type="predicted"/>
<dbReference type="InterPro" id="IPR050931">
    <property type="entry name" value="Mito_Protein_Transport_Metaxin"/>
</dbReference>
<feature type="domain" description="GST N-terminal" evidence="1">
    <location>
        <begin position="8"/>
        <end position="86"/>
    </location>
</feature>
<evidence type="ECO:0000259" key="1">
    <source>
        <dbReference type="Pfam" id="PF13417"/>
    </source>
</evidence>
<dbReference type="SUPFAM" id="SSF52833">
    <property type="entry name" value="Thioredoxin-like"/>
    <property type="match status" value="1"/>
</dbReference>
<dbReference type="Proteomes" id="UP000252147">
    <property type="component" value="Unassembled WGS sequence"/>
</dbReference>
<dbReference type="PANTHER" id="PTHR12289">
    <property type="entry name" value="METAXIN RELATED"/>
    <property type="match status" value="1"/>
</dbReference>
<sequence length="345" mass="39752">MMKRLQVFGSTPSPYTQKMLSLLRYRQIPYDVHWGDAKGRLEALGIKPPRPVLLPVVLLENEDKQLVATTDSTPVIRRLEKDFPERQVIPEDKALGFINYILEDFADEFLTKFMFHYRWHYEADADKAGTILPLIEFSQTLPKDKLAQFKSFFTQRQIERLWVVGSSEATAELIERSFKEFMTLLNDHLTHSSFLLGNKPSSADFGFYGQLVQLIKFDPTPRAICHEIAPRVVAWVEIMEDLSGLDAENLHWSSLEDASKNLHNILKLIGTLYVPLLLENAKAVADESDEWEVAVEGSLWKQKTFRYQAKCLQWIRDEFNALNDNDEQRVLSVLLETGCEDILSD</sequence>
<reference evidence="2 3" key="1">
    <citation type="journal article" date="2018" name="Microbiome">
        <title>Fine metagenomic profile of the Mediterranean stratified and mixed water columns revealed by assembly and recruitment.</title>
        <authorList>
            <person name="Haro-Moreno J.M."/>
            <person name="Lopez-Perez M."/>
            <person name="De La Torre J.R."/>
            <person name="Picazo A."/>
            <person name="Camacho A."/>
            <person name="Rodriguez-Valera F."/>
        </authorList>
    </citation>
    <scope>NUCLEOTIDE SEQUENCE [LARGE SCALE GENOMIC DNA]</scope>
    <source>
        <strain evidence="2">MED-G83</strain>
    </source>
</reference>
<dbReference type="Pfam" id="PF13417">
    <property type="entry name" value="GST_N_3"/>
    <property type="match status" value="1"/>
</dbReference>
<evidence type="ECO:0000313" key="2">
    <source>
        <dbReference type="EMBL" id="RCL37766.1"/>
    </source>
</evidence>
<name>A0A368BM43_9GAMM</name>
<dbReference type="EMBL" id="QOPD01000007">
    <property type="protein sequence ID" value="RCL37766.1"/>
    <property type="molecule type" value="Genomic_DNA"/>
</dbReference>
<dbReference type="GO" id="GO:0016740">
    <property type="term" value="F:transferase activity"/>
    <property type="evidence" value="ECO:0007669"/>
    <property type="project" value="UniProtKB-KW"/>
</dbReference>
<gene>
    <name evidence="2" type="ORF">DBW97_04320</name>
</gene>
<dbReference type="CDD" id="cd00299">
    <property type="entry name" value="GST_C_family"/>
    <property type="match status" value="1"/>
</dbReference>
<dbReference type="Pfam" id="PF13410">
    <property type="entry name" value="GST_C_2"/>
    <property type="match status" value="1"/>
</dbReference>
<dbReference type="Gene3D" id="3.40.30.10">
    <property type="entry name" value="Glutaredoxin"/>
    <property type="match status" value="1"/>
</dbReference>
<dbReference type="SUPFAM" id="SSF47616">
    <property type="entry name" value="GST C-terminal domain-like"/>
    <property type="match status" value="1"/>
</dbReference>
<dbReference type="AlphaFoldDB" id="A0A368BM43"/>
<dbReference type="Gene3D" id="1.20.1050.10">
    <property type="match status" value="1"/>
</dbReference>
<dbReference type="InterPro" id="IPR004045">
    <property type="entry name" value="Glutathione_S-Trfase_N"/>
</dbReference>
<organism evidence="2 3">
    <name type="scientific">SAR86 cluster bacterium</name>
    <dbReference type="NCBI Taxonomy" id="2030880"/>
    <lineage>
        <taxon>Bacteria</taxon>
        <taxon>Pseudomonadati</taxon>
        <taxon>Pseudomonadota</taxon>
        <taxon>Gammaproteobacteria</taxon>
        <taxon>SAR86 cluster</taxon>
    </lineage>
</organism>
<dbReference type="InterPro" id="IPR036282">
    <property type="entry name" value="Glutathione-S-Trfase_C_sf"/>
</dbReference>
<protein>
    <submittedName>
        <fullName evidence="2">Glutathione S-transferase family protein</fullName>
    </submittedName>
</protein>
<accession>A0A368BM43</accession>
<dbReference type="PANTHER" id="PTHR12289:SF67">
    <property type="match status" value="1"/>
</dbReference>
<dbReference type="GO" id="GO:0005737">
    <property type="term" value="C:cytoplasm"/>
    <property type="evidence" value="ECO:0007669"/>
    <property type="project" value="TreeGrafter"/>
</dbReference>
<dbReference type="InterPro" id="IPR036249">
    <property type="entry name" value="Thioredoxin-like_sf"/>
</dbReference>
<comment type="caution">
    <text evidence="2">The sequence shown here is derived from an EMBL/GenBank/DDBJ whole genome shotgun (WGS) entry which is preliminary data.</text>
</comment>
<keyword evidence="2" id="KW-0808">Transferase</keyword>
<evidence type="ECO:0000313" key="3">
    <source>
        <dbReference type="Proteomes" id="UP000252147"/>
    </source>
</evidence>